<evidence type="ECO:0000313" key="10">
    <source>
        <dbReference type="Proteomes" id="UP000215086"/>
    </source>
</evidence>
<evidence type="ECO:0000259" key="8">
    <source>
        <dbReference type="Pfam" id="PF02397"/>
    </source>
</evidence>
<keyword evidence="3" id="KW-0808">Transferase</keyword>
<evidence type="ECO:0000313" key="9">
    <source>
        <dbReference type="EMBL" id="ASV75867.1"/>
    </source>
</evidence>
<dbReference type="Proteomes" id="UP000215086">
    <property type="component" value="Chromosome"/>
</dbReference>
<comment type="subcellular location">
    <subcellularLocation>
        <location evidence="1">Membrane</location>
        <topology evidence="1">Multi-pass membrane protein</topology>
    </subcellularLocation>
</comment>
<feature type="transmembrane region" description="Helical" evidence="7">
    <location>
        <begin position="45"/>
        <end position="65"/>
    </location>
</feature>
<dbReference type="InterPro" id="IPR036291">
    <property type="entry name" value="NAD(P)-bd_dom_sf"/>
</dbReference>
<protein>
    <submittedName>
        <fullName evidence="9">Exopolysaccharide production protein Pss</fullName>
    </submittedName>
</protein>
<dbReference type="GO" id="GO:0016020">
    <property type="term" value="C:membrane"/>
    <property type="evidence" value="ECO:0007669"/>
    <property type="project" value="UniProtKB-SubCell"/>
</dbReference>
<dbReference type="Gene3D" id="3.40.50.720">
    <property type="entry name" value="NAD(P)-binding Rossmann-like Domain"/>
    <property type="match status" value="1"/>
</dbReference>
<reference evidence="9 10" key="1">
    <citation type="journal article" name="Front. Microbiol.">
        <title>Sugar Metabolism of the First Thermophilic Planctomycete Thermogutta terrifontis: Comparative Genomic and Transcriptomic Approaches.</title>
        <authorList>
            <person name="Elcheninov A.G."/>
            <person name="Menzel P."/>
            <person name="Gudbergsdottir S.R."/>
            <person name="Slesarev A.I."/>
            <person name="Kadnikov V.V."/>
            <person name="Krogh A."/>
            <person name="Bonch-Osmolovskaya E.A."/>
            <person name="Peng X."/>
            <person name="Kublanov I.V."/>
        </authorList>
    </citation>
    <scope>NUCLEOTIDE SEQUENCE [LARGE SCALE GENOMIC DNA]</scope>
    <source>
        <strain evidence="9 10">R1</strain>
    </source>
</reference>
<keyword evidence="4 7" id="KW-0812">Transmembrane</keyword>
<dbReference type="InterPro" id="IPR003362">
    <property type="entry name" value="Bact_transf"/>
</dbReference>
<accession>A0A286RIT2</accession>
<evidence type="ECO:0000256" key="5">
    <source>
        <dbReference type="ARBA" id="ARBA00022989"/>
    </source>
</evidence>
<dbReference type="PANTHER" id="PTHR30576:SF0">
    <property type="entry name" value="UNDECAPRENYL-PHOSPHATE N-ACETYLGALACTOSAMINYL 1-PHOSPHATE TRANSFERASE-RELATED"/>
    <property type="match status" value="1"/>
</dbReference>
<dbReference type="GO" id="GO:0016780">
    <property type="term" value="F:phosphotransferase activity, for other substituted phosphate groups"/>
    <property type="evidence" value="ECO:0007669"/>
    <property type="project" value="TreeGrafter"/>
</dbReference>
<feature type="transmembrane region" description="Helical" evidence="7">
    <location>
        <begin position="109"/>
        <end position="127"/>
    </location>
</feature>
<name>A0A286RIT2_9BACT</name>
<dbReference type="RefSeq" id="WP_095415793.1">
    <property type="nucleotide sequence ID" value="NZ_CP018477.1"/>
</dbReference>
<dbReference type="PANTHER" id="PTHR30576">
    <property type="entry name" value="COLANIC BIOSYNTHESIS UDP-GLUCOSE LIPID CARRIER TRANSFERASE"/>
    <property type="match status" value="1"/>
</dbReference>
<dbReference type="NCBIfam" id="TIGR03025">
    <property type="entry name" value="EPS_sugtrans"/>
    <property type="match status" value="1"/>
</dbReference>
<keyword evidence="10" id="KW-1185">Reference proteome</keyword>
<evidence type="ECO:0000256" key="6">
    <source>
        <dbReference type="ARBA" id="ARBA00023136"/>
    </source>
</evidence>
<proteinExistence type="inferred from homology"/>
<feature type="domain" description="Bacterial sugar transferase" evidence="8">
    <location>
        <begin position="277"/>
        <end position="462"/>
    </location>
</feature>
<sequence>MTTARRIHQYWSVRELFYRLLDGIAIVAGLWGAVALQRDFGQSDFLAAVLTVLVFHFVAEITGLYRNWRGISLERELWCAVSTWLFTLPGFLTLGFVLGDWWNLSRDTVALWALLTAAVVVVNRGLVRGVLSVLRAKGYNTRYYAVVGINELAFRLVEALENAPDLGLKLLGFYDDRPEERTGAIPPEMGHKLGNIQELVEHARQHRVDMIYITFPMRAEERIRGILSQLADTTASVYIVPDFFVFQLLHSRWTNIGGLPVVSVYENPFYGIDGFVKRAMDVVLASALLILFAPLMIVIAILIKATSPGPVFFRQRRYGLDGREIRVWKFRTMTVTEDGDQVQQAKKNDPRVTKIGAILRRTSLDELPQLFNVLRGEMSLVGPRPHATAHNEEYRRIIQGYMLRHKVKPGLTGLAQVHGCRGETETVEKMQKRVEWDLQYIREWSLWMDIKILFQTIFVVLKGENAY</sequence>
<keyword evidence="5 7" id="KW-1133">Transmembrane helix</keyword>
<feature type="transmembrane region" description="Helical" evidence="7">
    <location>
        <begin position="77"/>
        <end position="97"/>
    </location>
</feature>
<dbReference type="Pfam" id="PF13727">
    <property type="entry name" value="CoA_binding_3"/>
    <property type="match status" value="1"/>
</dbReference>
<dbReference type="EMBL" id="CP018477">
    <property type="protein sequence ID" value="ASV75867.1"/>
    <property type="molecule type" value="Genomic_DNA"/>
</dbReference>
<dbReference type="SUPFAM" id="SSF51735">
    <property type="entry name" value="NAD(P)-binding Rossmann-fold domains"/>
    <property type="match status" value="1"/>
</dbReference>
<feature type="transmembrane region" description="Helical" evidence="7">
    <location>
        <begin position="282"/>
        <end position="303"/>
    </location>
</feature>
<dbReference type="KEGG" id="ttf:THTE_3265"/>
<comment type="similarity">
    <text evidence="2">Belongs to the bacterial sugar transferase family.</text>
</comment>
<evidence type="ECO:0000256" key="4">
    <source>
        <dbReference type="ARBA" id="ARBA00022692"/>
    </source>
</evidence>
<evidence type="ECO:0000256" key="1">
    <source>
        <dbReference type="ARBA" id="ARBA00004141"/>
    </source>
</evidence>
<dbReference type="NCBIfam" id="TIGR03023">
    <property type="entry name" value="WcaJ_sugtrans"/>
    <property type="match status" value="1"/>
</dbReference>
<dbReference type="InterPro" id="IPR017475">
    <property type="entry name" value="EPS_sugar_tfrase"/>
</dbReference>
<evidence type="ECO:0000256" key="3">
    <source>
        <dbReference type="ARBA" id="ARBA00022679"/>
    </source>
</evidence>
<evidence type="ECO:0000256" key="2">
    <source>
        <dbReference type="ARBA" id="ARBA00006464"/>
    </source>
</evidence>
<keyword evidence="6 7" id="KW-0472">Membrane</keyword>
<organism evidence="9 10">
    <name type="scientific">Thermogutta terrifontis</name>
    <dbReference type="NCBI Taxonomy" id="1331910"/>
    <lineage>
        <taxon>Bacteria</taxon>
        <taxon>Pseudomonadati</taxon>
        <taxon>Planctomycetota</taxon>
        <taxon>Planctomycetia</taxon>
        <taxon>Pirellulales</taxon>
        <taxon>Thermoguttaceae</taxon>
        <taxon>Thermogutta</taxon>
    </lineage>
</organism>
<dbReference type="InterPro" id="IPR017473">
    <property type="entry name" value="Undecaprenyl-P_gluc_Ptfrase"/>
</dbReference>
<evidence type="ECO:0000256" key="7">
    <source>
        <dbReference type="SAM" id="Phobius"/>
    </source>
</evidence>
<dbReference type="OrthoDB" id="9766874at2"/>
<dbReference type="AlphaFoldDB" id="A0A286RIT2"/>
<dbReference type="Pfam" id="PF02397">
    <property type="entry name" value="Bac_transf"/>
    <property type="match status" value="1"/>
</dbReference>
<gene>
    <name evidence="9" type="ORF">THTE_3265</name>
</gene>
<feature type="transmembrane region" description="Helical" evidence="7">
    <location>
        <begin position="16"/>
        <end position="33"/>
    </location>
</feature>